<evidence type="ECO:0000256" key="1">
    <source>
        <dbReference type="ARBA" id="ARBA00007169"/>
    </source>
</evidence>
<evidence type="ECO:0000256" key="2">
    <source>
        <dbReference type="ARBA" id="ARBA00022801"/>
    </source>
</evidence>
<dbReference type="Pfam" id="PF00975">
    <property type="entry name" value="Thioesterase"/>
    <property type="match status" value="1"/>
</dbReference>
<dbReference type="SUPFAM" id="SSF53474">
    <property type="entry name" value="alpha/beta-Hydrolases"/>
    <property type="match status" value="1"/>
</dbReference>
<proteinExistence type="inferred from homology"/>
<dbReference type="InterPro" id="IPR029058">
    <property type="entry name" value="AB_hydrolase_fold"/>
</dbReference>
<dbReference type="EMBL" id="FMIA01000002">
    <property type="protein sequence ID" value="SCL55751.1"/>
    <property type="molecule type" value="Genomic_DNA"/>
</dbReference>
<sequence>MGTPRLVPPPGPADGRPVLVVVPYAGSGVAPFRDWADALADVATVTAVLLPGREHLFGQPALTSMADVLRGLTPQVEALAPRPVVLFGHSMGAVVAFALARQLRRRGVPPAGLIVSGAGSPCRRDPTDLVHLLDDDALLRRTADFGGMPPQLLADRELLGLFTPVLRADFQVLETWPVDPQPPLALPVTVLRGTGDTTVTDHQADGWRTHTVTDPDEHFFAGGHFFVHTARAEVLRTVADVLAAVPGDNRRSHHPRHR</sequence>
<dbReference type="Gene3D" id="3.40.50.1820">
    <property type="entry name" value="alpha/beta hydrolase"/>
    <property type="match status" value="1"/>
</dbReference>
<protein>
    <submittedName>
        <fullName evidence="4">Surfactin synthase thioesterase subunit</fullName>
    </submittedName>
</protein>
<dbReference type="AlphaFoldDB" id="A0A1C6UNY7"/>
<dbReference type="SMART" id="SM00824">
    <property type="entry name" value="PKS_TE"/>
    <property type="match status" value="1"/>
</dbReference>
<dbReference type="InterPro" id="IPR012223">
    <property type="entry name" value="TEII"/>
</dbReference>
<reference evidence="4 5" key="1">
    <citation type="submission" date="2016-06" db="EMBL/GenBank/DDBJ databases">
        <authorList>
            <person name="Kjaerup R.B."/>
            <person name="Dalgaard T.S."/>
            <person name="Juul-Madsen H.R."/>
        </authorList>
    </citation>
    <scope>NUCLEOTIDE SEQUENCE [LARGE SCALE GENOMIC DNA]</scope>
    <source>
        <strain evidence="4 5">DSM 45577</strain>
    </source>
</reference>
<dbReference type="OrthoDB" id="8480037at2"/>
<keyword evidence="2" id="KW-0378">Hydrolase</keyword>
<evidence type="ECO:0000313" key="4">
    <source>
        <dbReference type="EMBL" id="SCL55751.1"/>
    </source>
</evidence>
<accession>A0A1C6UNY7</accession>
<dbReference type="RefSeq" id="WP_091437988.1">
    <property type="nucleotide sequence ID" value="NZ_BMMJ01000005.1"/>
</dbReference>
<keyword evidence="5" id="KW-1185">Reference proteome</keyword>
<gene>
    <name evidence="4" type="ORF">GA0070617_3045</name>
</gene>
<dbReference type="STRING" id="683228.GA0070617_3045"/>
<dbReference type="Proteomes" id="UP000198937">
    <property type="component" value="Unassembled WGS sequence"/>
</dbReference>
<feature type="domain" description="Thioesterase TesA-like" evidence="3">
    <location>
        <begin position="23"/>
        <end position="242"/>
    </location>
</feature>
<organism evidence="4 5">
    <name type="scientific">Micromonospora yangpuensis</name>
    <dbReference type="NCBI Taxonomy" id="683228"/>
    <lineage>
        <taxon>Bacteria</taxon>
        <taxon>Bacillati</taxon>
        <taxon>Actinomycetota</taxon>
        <taxon>Actinomycetes</taxon>
        <taxon>Micromonosporales</taxon>
        <taxon>Micromonosporaceae</taxon>
        <taxon>Micromonospora</taxon>
    </lineage>
</organism>
<comment type="similarity">
    <text evidence="1">Belongs to the thioesterase family.</text>
</comment>
<dbReference type="GO" id="GO:0008610">
    <property type="term" value="P:lipid biosynthetic process"/>
    <property type="evidence" value="ECO:0007669"/>
    <property type="project" value="TreeGrafter"/>
</dbReference>
<name>A0A1C6UNY7_9ACTN</name>
<dbReference type="InterPro" id="IPR001031">
    <property type="entry name" value="Thioesterase"/>
</dbReference>
<dbReference type="PANTHER" id="PTHR11487:SF0">
    <property type="entry name" value="S-ACYL FATTY ACID SYNTHASE THIOESTERASE, MEDIUM CHAIN"/>
    <property type="match status" value="1"/>
</dbReference>
<dbReference type="GO" id="GO:0016787">
    <property type="term" value="F:hydrolase activity"/>
    <property type="evidence" value="ECO:0007669"/>
    <property type="project" value="UniProtKB-KW"/>
</dbReference>
<dbReference type="PANTHER" id="PTHR11487">
    <property type="entry name" value="THIOESTERASE"/>
    <property type="match status" value="1"/>
</dbReference>
<dbReference type="InterPro" id="IPR020802">
    <property type="entry name" value="TesA-like"/>
</dbReference>
<evidence type="ECO:0000259" key="3">
    <source>
        <dbReference type="SMART" id="SM00824"/>
    </source>
</evidence>
<evidence type="ECO:0000313" key="5">
    <source>
        <dbReference type="Proteomes" id="UP000198937"/>
    </source>
</evidence>